<sequence length="30" mass="3302">MALGLVGTRLVGADEAGNRFVLDVDWAWLR</sequence>
<accession>A6GED6</accession>
<keyword evidence="2" id="KW-1185">Reference proteome</keyword>
<reference evidence="1 2" key="1">
    <citation type="submission" date="2007-06" db="EMBL/GenBank/DDBJ databases">
        <authorList>
            <person name="Shimkets L."/>
            <person name="Ferriera S."/>
            <person name="Johnson J."/>
            <person name="Kravitz S."/>
            <person name="Beeson K."/>
            <person name="Sutton G."/>
            <person name="Rogers Y.-H."/>
            <person name="Friedman R."/>
            <person name="Frazier M."/>
            <person name="Venter J.C."/>
        </authorList>
    </citation>
    <scope>NUCLEOTIDE SEQUENCE [LARGE SCALE GENOMIC DNA]</scope>
    <source>
        <strain evidence="1 2">SIR-1</strain>
    </source>
</reference>
<dbReference type="Proteomes" id="UP000005801">
    <property type="component" value="Unassembled WGS sequence"/>
</dbReference>
<comment type="caution">
    <text evidence="1">The sequence shown here is derived from an EMBL/GenBank/DDBJ whole genome shotgun (WGS) entry which is preliminary data.</text>
</comment>
<gene>
    <name evidence="1" type="ORF">PPSIR1_17760</name>
</gene>
<evidence type="ECO:0000313" key="2">
    <source>
        <dbReference type="Proteomes" id="UP000005801"/>
    </source>
</evidence>
<dbReference type="EMBL" id="ABCS01000081">
    <property type="protein sequence ID" value="EDM75777.1"/>
    <property type="molecule type" value="Genomic_DNA"/>
</dbReference>
<organism evidence="1 2">
    <name type="scientific">Plesiocystis pacifica SIR-1</name>
    <dbReference type="NCBI Taxonomy" id="391625"/>
    <lineage>
        <taxon>Bacteria</taxon>
        <taxon>Pseudomonadati</taxon>
        <taxon>Myxococcota</taxon>
        <taxon>Polyangia</taxon>
        <taxon>Nannocystales</taxon>
        <taxon>Nannocystaceae</taxon>
        <taxon>Plesiocystis</taxon>
    </lineage>
</organism>
<protein>
    <submittedName>
        <fullName evidence="1">Uncharacterized protein</fullName>
    </submittedName>
</protein>
<dbReference type="AlphaFoldDB" id="A6GED6"/>
<proteinExistence type="predicted"/>
<name>A6GED6_9BACT</name>
<evidence type="ECO:0000313" key="1">
    <source>
        <dbReference type="EMBL" id="EDM75777.1"/>
    </source>
</evidence>